<evidence type="ECO:0000313" key="3">
    <source>
        <dbReference type="Proteomes" id="UP001165541"/>
    </source>
</evidence>
<dbReference type="RefSeq" id="WP_251779409.1">
    <property type="nucleotide sequence ID" value="NZ_JAMKFE010000009.1"/>
</dbReference>
<dbReference type="InterPro" id="IPR038726">
    <property type="entry name" value="PDDEXK_AddAB-type"/>
</dbReference>
<dbReference type="Gene3D" id="3.90.320.10">
    <property type="match status" value="1"/>
</dbReference>
<evidence type="ECO:0000313" key="2">
    <source>
        <dbReference type="EMBL" id="MCM5680959.1"/>
    </source>
</evidence>
<dbReference type="InterPro" id="IPR011604">
    <property type="entry name" value="PDDEXK-like_dom_sf"/>
</dbReference>
<name>A0ABT0YRK5_9BURK</name>
<protein>
    <submittedName>
        <fullName evidence="2">PD-(D/E)XK nuclease family protein</fullName>
    </submittedName>
</protein>
<keyword evidence="3" id="KW-1185">Reference proteome</keyword>
<dbReference type="Proteomes" id="UP001165541">
    <property type="component" value="Unassembled WGS sequence"/>
</dbReference>
<comment type="caution">
    <text evidence="2">The sequence shown here is derived from an EMBL/GenBank/DDBJ whole genome shotgun (WGS) entry which is preliminary data.</text>
</comment>
<sequence>MTRRERWTPRPTPDPWLPIVQRVQQFAHDHGLALQGVLVLLPFAQHLPLAREAWARACPPGWMPRFETTQTLREALPAVPADPEGPSGDAATDRLAAAQLLARLSWADPMRRRDPAAFQHWVRGVVEMAHEFMHAAQAVPPAGREPWWDRARGVLAALSGPGVVEAALARVALEWSAVYEAGTADALFGLRPAGWVAVHAGGPDALVRSLLDEADAPVLEIDTDPQEASLFDAASPDAQVLVCQDFEDEAQAAAAQVLHHLAAGQVPVALIAQDRVLVRRVRALLERQHVALRDETGWRLSTTRAGACVAGLLRLARARASTDDLLDWLKSGFAGWHGASYADGAESLEQAFRQHQWVALHEVDERRLPPSARLLWQAVGKTGDALGASPRRTSVANWNERLRAALQGCGAWAELDADEAGQQVLQALRLPESTADDGSFMRQAHAATMDLVDYVAWVDSLLEGGAFAPAAATDAEVIITPLSRAMLRPFAAVVMPGCDDQRLGPVPMPAWLGDGERAALSLTTRARMLRQQSLAFAHLLRHPRISLLWRRSHDGEPLNPSVLIERLQLVRSRQGALQVPAEDPRILTPIAVNPEGAKAPRAPQLLPGLLSATSYEALRDCPYRFFALRMLDLAEAPELDDEIERRDYGTWLHAVLQRFHAERSERPLGMLEEVERLIAIGAQEQAAMKLDEAAFLPYALRFRQVAQMYVGWMLEHERSGAQVLASEVKLSAALPGQPGVLLQGKVDRIDTVQAGDGAETLVIDYKTGNIENLKRKQRQPLEDTQLAFYAALLQLADGAPGGGRPLRAIYLALDGREIDTTEHPAVEASAQQLLTGMADDLRRIAQGAALPPLGEGAVCEHCEARGLCRKDHWVLTPVEGAES</sequence>
<dbReference type="EMBL" id="JAMKFE010000009">
    <property type="protein sequence ID" value="MCM5680959.1"/>
    <property type="molecule type" value="Genomic_DNA"/>
</dbReference>
<feature type="domain" description="PD-(D/E)XK endonuclease-like" evidence="1">
    <location>
        <begin position="610"/>
        <end position="869"/>
    </location>
</feature>
<gene>
    <name evidence="2" type="ORF">M8A51_15645</name>
</gene>
<organism evidence="2 3">
    <name type="scientific">Caldimonas mangrovi</name>
    <dbReference type="NCBI Taxonomy" id="2944811"/>
    <lineage>
        <taxon>Bacteria</taxon>
        <taxon>Pseudomonadati</taxon>
        <taxon>Pseudomonadota</taxon>
        <taxon>Betaproteobacteria</taxon>
        <taxon>Burkholderiales</taxon>
        <taxon>Sphaerotilaceae</taxon>
        <taxon>Caldimonas</taxon>
    </lineage>
</organism>
<evidence type="ECO:0000259" key="1">
    <source>
        <dbReference type="Pfam" id="PF12705"/>
    </source>
</evidence>
<reference evidence="2" key="1">
    <citation type="submission" date="2022-05" db="EMBL/GenBank/DDBJ databases">
        <title>Schlegelella sp. nov., isolated from mangrove soil.</title>
        <authorList>
            <person name="Liu Y."/>
            <person name="Ge X."/>
            <person name="Liu W."/>
        </authorList>
    </citation>
    <scope>NUCLEOTIDE SEQUENCE</scope>
    <source>
        <strain evidence="2">S2-27</strain>
    </source>
</reference>
<dbReference type="Pfam" id="PF12705">
    <property type="entry name" value="PDDEXK_1"/>
    <property type="match status" value="1"/>
</dbReference>
<accession>A0ABT0YRK5</accession>
<dbReference type="InterPro" id="IPR027417">
    <property type="entry name" value="P-loop_NTPase"/>
</dbReference>
<proteinExistence type="predicted"/>
<dbReference type="SUPFAM" id="SSF52540">
    <property type="entry name" value="P-loop containing nucleoside triphosphate hydrolases"/>
    <property type="match status" value="1"/>
</dbReference>